<name>A0ABV6YQY7_UNCEI</name>
<accession>A0ABV6YQY7</accession>
<dbReference type="PROSITE" id="PS50293">
    <property type="entry name" value="TPR_REGION"/>
    <property type="match status" value="1"/>
</dbReference>
<evidence type="ECO:0000256" key="2">
    <source>
        <dbReference type="SAM" id="Phobius"/>
    </source>
</evidence>
<evidence type="ECO:0000256" key="1">
    <source>
        <dbReference type="PROSITE-ProRule" id="PRU00339"/>
    </source>
</evidence>
<protein>
    <submittedName>
        <fullName evidence="3">Tetratricopeptide repeat protein</fullName>
    </submittedName>
</protein>
<evidence type="ECO:0000313" key="3">
    <source>
        <dbReference type="EMBL" id="MFC1800314.1"/>
    </source>
</evidence>
<feature type="transmembrane region" description="Helical" evidence="2">
    <location>
        <begin position="97"/>
        <end position="116"/>
    </location>
</feature>
<evidence type="ECO:0000313" key="4">
    <source>
        <dbReference type="Proteomes" id="UP001594288"/>
    </source>
</evidence>
<feature type="transmembrane region" description="Helical" evidence="2">
    <location>
        <begin position="123"/>
        <end position="143"/>
    </location>
</feature>
<organism evidence="3 4">
    <name type="scientific">Eiseniibacteriota bacterium</name>
    <dbReference type="NCBI Taxonomy" id="2212470"/>
    <lineage>
        <taxon>Bacteria</taxon>
        <taxon>Candidatus Eiseniibacteriota</taxon>
    </lineage>
</organism>
<dbReference type="PROSITE" id="PS50005">
    <property type="entry name" value="TPR"/>
    <property type="match status" value="3"/>
</dbReference>
<dbReference type="Pfam" id="PF13414">
    <property type="entry name" value="TPR_11"/>
    <property type="match status" value="1"/>
</dbReference>
<dbReference type="SUPFAM" id="SSF48452">
    <property type="entry name" value="TPR-like"/>
    <property type="match status" value="1"/>
</dbReference>
<keyword evidence="1" id="KW-0802">TPR repeat</keyword>
<feature type="non-terminal residue" evidence="3">
    <location>
        <position position="1"/>
    </location>
</feature>
<feature type="repeat" description="TPR" evidence="1">
    <location>
        <begin position="204"/>
        <end position="237"/>
    </location>
</feature>
<keyword evidence="2" id="KW-0472">Membrane</keyword>
<feature type="repeat" description="TPR" evidence="1">
    <location>
        <begin position="238"/>
        <end position="271"/>
    </location>
</feature>
<keyword evidence="2" id="KW-0812">Transmembrane</keyword>
<keyword evidence="2" id="KW-1133">Transmembrane helix</keyword>
<sequence length="427" mass="47477">RSPSRYPYDVAADPAEDSVTIACRQAAAEQTGRMLSDRELSRYYVARTFDEIGADPVAWMGLMMRKAYYFLNSYERSDVKLLPRFIERHSRVLKLPLLNFGTVLALGAAGILLSALRRNRLAWIPAAGVAAYAINTVMFFVLWRFRLPAVPFLVMFAGYGAYEIYLLVRRKSWKMLALTAAVVAAVSLVSFSGLWDVREEEWEAHFLINEAALYAKAEQFDQAIEVYNQAIEADPSNARSYFYLGKVYATYGMPDESKEMMDRAMALNPSYAPFANLTLGVAMAGAGDYERAAAFFSAALAADPDLGLAAYNLGLSLVNLGRNEEAERVFSRAEFLCKDDIGTQAGIARAYVSLGRPERGLLQAERVLRVDPANVDALYAAASALESLGRDADALAYYERLLRYMPQSSEIRQKVLTLRARGAGNRR</sequence>
<dbReference type="Gene3D" id="1.25.40.10">
    <property type="entry name" value="Tetratricopeptide repeat domain"/>
    <property type="match status" value="3"/>
</dbReference>
<feature type="repeat" description="TPR" evidence="1">
    <location>
        <begin position="273"/>
        <end position="306"/>
    </location>
</feature>
<dbReference type="PANTHER" id="PTHR12558">
    <property type="entry name" value="CELL DIVISION CYCLE 16,23,27"/>
    <property type="match status" value="1"/>
</dbReference>
<reference evidence="3 4" key="1">
    <citation type="submission" date="2024-09" db="EMBL/GenBank/DDBJ databases">
        <authorList>
            <person name="D'Angelo T."/>
        </authorList>
    </citation>
    <scope>NUCLEOTIDE SEQUENCE [LARGE SCALE GENOMIC DNA]</scope>
    <source>
        <strain evidence="3">SAG AM-311-F02</strain>
    </source>
</reference>
<proteinExistence type="predicted"/>
<gene>
    <name evidence="3" type="ORF">ACFL2Z_05370</name>
</gene>
<dbReference type="Pfam" id="PF14559">
    <property type="entry name" value="TPR_19"/>
    <property type="match status" value="1"/>
</dbReference>
<dbReference type="PANTHER" id="PTHR12558:SF13">
    <property type="entry name" value="CELL DIVISION CYCLE PROTEIN 27 HOMOLOG"/>
    <property type="match status" value="1"/>
</dbReference>
<comment type="caution">
    <text evidence="3">The sequence shown here is derived from an EMBL/GenBank/DDBJ whole genome shotgun (WGS) entry which is preliminary data.</text>
</comment>
<feature type="transmembrane region" description="Helical" evidence="2">
    <location>
        <begin position="175"/>
        <end position="195"/>
    </location>
</feature>
<dbReference type="InterPro" id="IPR011990">
    <property type="entry name" value="TPR-like_helical_dom_sf"/>
</dbReference>
<dbReference type="Proteomes" id="UP001594288">
    <property type="component" value="Unassembled WGS sequence"/>
</dbReference>
<feature type="transmembrane region" description="Helical" evidence="2">
    <location>
        <begin position="149"/>
        <end position="168"/>
    </location>
</feature>
<dbReference type="Pfam" id="PF13432">
    <property type="entry name" value="TPR_16"/>
    <property type="match status" value="1"/>
</dbReference>
<dbReference type="EMBL" id="JBHPEI010000115">
    <property type="protein sequence ID" value="MFC1800314.1"/>
    <property type="molecule type" value="Genomic_DNA"/>
</dbReference>
<dbReference type="InterPro" id="IPR019734">
    <property type="entry name" value="TPR_rpt"/>
</dbReference>
<dbReference type="SMART" id="SM00028">
    <property type="entry name" value="TPR"/>
    <property type="match status" value="6"/>
</dbReference>
<keyword evidence="4" id="KW-1185">Reference proteome</keyword>